<sequence length="55" mass="6095">MEAVQKKVYEAGKMAHKSPKTPYKSRSPLYGKAKIMSHNRINSGDRQLGGEACCL</sequence>
<accession>A0A2P8G7Q2</accession>
<gene>
    <name evidence="1" type="ORF">CLV42_106332</name>
</gene>
<evidence type="ECO:0000313" key="1">
    <source>
        <dbReference type="EMBL" id="PSL29996.1"/>
    </source>
</evidence>
<keyword evidence="2" id="KW-1185">Reference proteome</keyword>
<protein>
    <submittedName>
        <fullName evidence="1">Uncharacterized protein</fullName>
    </submittedName>
</protein>
<comment type="caution">
    <text evidence="1">The sequence shown here is derived from an EMBL/GenBank/DDBJ whole genome shotgun (WGS) entry which is preliminary data.</text>
</comment>
<evidence type="ECO:0000313" key="2">
    <source>
        <dbReference type="Proteomes" id="UP000240978"/>
    </source>
</evidence>
<name>A0A2P8G7Q2_9BACT</name>
<dbReference type="AlphaFoldDB" id="A0A2P8G7Q2"/>
<reference evidence="1 2" key="1">
    <citation type="submission" date="2018-03" db="EMBL/GenBank/DDBJ databases">
        <title>Genomic Encyclopedia of Archaeal and Bacterial Type Strains, Phase II (KMG-II): from individual species to whole genera.</title>
        <authorList>
            <person name="Goeker M."/>
        </authorList>
    </citation>
    <scope>NUCLEOTIDE SEQUENCE [LARGE SCALE GENOMIC DNA]</scope>
    <source>
        <strain evidence="1 2">DSM 18107</strain>
    </source>
</reference>
<proteinExistence type="predicted"/>
<dbReference type="EMBL" id="PYGK01000006">
    <property type="protein sequence ID" value="PSL29996.1"/>
    <property type="molecule type" value="Genomic_DNA"/>
</dbReference>
<dbReference type="Proteomes" id="UP000240978">
    <property type="component" value="Unassembled WGS sequence"/>
</dbReference>
<organism evidence="1 2">
    <name type="scientific">Chitinophaga ginsengisoli</name>
    <dbReference type="NCBI Taxonomy" id="363837"/>
    <lineage>
        <taxon>Bacteria</taxon>
        <taxon>Pseudomonadati</taxon>
        <taxon>Bacteroidota</taxon>
        <taxon>Chitinophagia</taxon>
        <taxon>Chitinophagales</taxon>
        <taxon>Chitinophagaceae</taxon>
        <taxon>Chitinophaga</taxon>
    </lineage>
</organism>